<dbReference type="PANTHER" id="PTHR33909">
    <property type="entry name" value="SEC TRANSLOCON ACCESSORY COMPLEX SUBUNIT YAJC"/>
    <property type="match status" value="1"/>
</dbReference>
<keyword evidence="9" id="KW-0811">Translocation</keyword>
<keyword evidence="8 11" id="KW-1133">Transmembrane helix</keyword>
<evidence type="ECO:0000256" key="5">
    <source>
        <dbReference type="ARBA" id="ARBA00022475"/>
    </source>
</evidence>
<name>A0A9D7QGG1_9RHOO</name>
<evidence type="ECO:0000256" key="4">
    <source>
        <dbReference type="ARBA" id="ARBA00022448"/>
    </source>
</evidence>
<evidence type="ECO:0000256" key="10">
    <source>
        <dbReference type="ARBA" id="ARBA00023136"/>
    </source>
</evidence>
<dbReference type="GO" id="GO:0005886">
    <property type="term" value="C:plasma membrane"/>
    <property type="evidence" value="ECO:0007669"/>
    <property type="project" value="UniProtKB-SubCell"/>
</dbReference>
<comment type="subcellular location">
    <subcellularLocation>
        <location evidence="1">Cell membrane</location>
        <topology evidence="1">Single-pass membrane protein</topology>
    </subcellularLocation>
</comment>
<reference evidence="12" key="1">
    <citation type="submission" date="2020-10" db="EMBL/GenBank/DDBJ databases">
        <title>Connecting structure to function with the recovery of over 1000 high-quality activated sludge metagenome-assembled genomes encoding full-length rRNA genes using long-read sequencing.</title>
        <authorList>
            <person name="Singleton C.M."/>
            <person name="Petriglieri F."/>
            <person name="Kristensen J.M."/>
            <person name="Kirkegaard R.H."/>
            <person name="Michaelsen T.Y."/>
            <person name="Andersen M.H."/>
            <person name="Karst S.M."/>
            <person name="Dueholm M.S."/>
            <person name="Nielsen P.H."/>
            <person name="Albertsen M."/>
        </authorList>
    </citation>
    <scope>NUCLEOTIDE SEQUENCE</scope>
    <source>
        <strain evidence="12">OdNE_18-Q3-R46-58_BAT3C.305</strain>
    </source>
</reference>
<evidence type="ECO:0000256" key="8">
    <source>
        <dbReference type="ARBA" id="ARBA00022989"/>
    </source>
</evidence>
<dbReference type="SMART" id="SM01323">
    <property type="entry name" value="YajC"/>
    <property type="match status" value="1"/>
</dbReference>
<evidence type="ECO:0000256" key="2">
    <source>
        <dbReference type="ARBA" id="ARBA00006742"/>
    </source>
</evidence>
<dbReference type="PRINTS" id="PR01853">
    <property type="entry name" value="YAJCTRNLCASE"/>
</dbReference>
<dbReference type="NCBIfam" id="TIGR00739">
    <property type="entry name" value="yajC"/>
    <property type="match status" value="1"/>
</dbReference>
<proteinExistence type="inferred from homology"/>
<evidence type="ECO:0000313" key="13">
    <source>
        <dbReference type="Proteomes" id="UP000808146"/>
    </source>
</evidence>
<dbReference type="PANTHER" id="PTHR33909:SF1">
    <property type="entry name" value="SEC TRANSLOCON ACCESSORY COMPLEX SUBUNIT YAJC"/>
    <property type="match status" value="1"/>
</dbReference>
<keyword evidence="4" id="KW-0813">Transport</keyword>
<dbReference type="InterPro" id="IPR003849">
    <property type="entry name" value="Preprotein_translocase_YajC"/>
</dbReference>
<dbReference type="Pfam" id="PF02699">
    <property type="entry name" value="YajC"/>
    <property type="match status" value="1"/>
</dbReference>
<dbReference type="AlphaFoldDB" id="A0A9D7QGG1"/>
<gene>
    <name evidence="12" type="primary">yajC</name>
    <name evidence="12" type="ORF">IPN75_01590</name>
</gene>
<evidence type="ECO:0000256" key="9">
    <source>
        <dbReference type="ARBA" id="ARBA00023010"/>
    </source>
</evidence>
<sequence>MMISLAHAQAAGASADPTGSLMQFLPMILMFAVLWFLMVRPQMKKAKEHKALLSALAKGDEVVTQGGILGRITKVDESYVTVEIAAGTEVIVQKPSISLVLPKGTLKSL</sequence>
<feature type="transmembrane region" description="Helical" evidence="11">
    <location>
        <begin position="25"/>
        <end position="43"/>
    </location>
</feature>
<protein>
    <recommendedName>
        <fullName evidence="3">Sec translocon accessory complex subunit YajC</fullName>
    </recommendedName>
</protein>
<evidence type="ECO:0000256" key="7">
    <source>
        <dbReference type="ARBA" id="ARBA00022927"/>
    </source>
</evidence>
<dbReference type="Proteomes" id="UP000808146">
    <property type="component" value="Unassembled WGS sequence"/>
</dbReference>
<comment type="caution">
    <text evidence="12">The sequence shown here is derived from an EMBL/GenBank/DDBJ whole genome shotgun (WGS) entry which is preliminary data.</text>
</comment>
<keyword evidence="10 11" id="KW-0472">Membrane</keyword>
<evidence type="ECO:0000256" key="1">
    <source>
        <dbReference type="ARBA" id="ARBA00004162"/>
    </source>
</evidence>
<dbReference type="GO" id="GO:0015031">
    <property type="term" value="P:protein transport"/>
    <property type="evidence" value="ECO:0007669"/>
    <property type="project" value="UniProtKB-KW"/>
</dbReference>
<accession>A0A9D7QGG1</accession>
<keyword evidence="7" id="KW-0653">Protein transport</keyword>
<dbReference type="EMBL" id="JADKBR010000001">
    <property type="protein sequence ID" value="MBK8889146.1"/>
    <property type="molecule type" value="Genomic_DNA"/>
</dbReference>
<evidence type="ECO:0000313" key="12">
    <source>
        <dbReference type="EMBL" id="MBK8889146.1"/>
    </source>
</evidence>
<keyword evidence="5" id="KW-1003">Cell membrane</keyword>
<evidence type="ECO:0000256" key="3">
    <source>
        <dbReference type="ARBA" id="ARBA00014962"/>
    </source>
</evidence>
<evidence type="ECO:0000256" key="6">
    <source>
        <dbReference type="ARBA" id="ARBA00022692"/>
    </source>
</evidence>
<organism evidence="12 13">
    <name type="scientific">Candidatus Dechloromonas phosphorivorans</name>
    <dbReference type="NCBI Taxonomy" id="2899244"/>
    <lineage>
        <taxon>Bacteria</taxon>
        <taxon>Pseudomonadati</taxon>
        <taxon>Pseudomonadota</taxon>
        <taxon>Betaproteobacteria</taxon>
        <taxon>Rhodocyclales</taxon>
        <taxon>Azonexaceae</taxon>
        <taxon>Dechloromonas</taxon>
    </lineage>
</organism>
<comment type="similarity">
    <text evidence="2">Belongs to the YajC family.</text>
</comment>
<keyword evidence="6 11" id="KW-0812">Transmembrane</keyword>
<evidence type="ECO:0000256" key="11">
    <source>
        <dbReference type="SAM" id="Phobius"/>
    </source>
</evidence>